<keyword evidence="1" id="KW-1133">Transmembrane helix</keyword>
<keyword evidence="1" id="KW-0812">Transmembrane</keyword>
<gene>
    <name evidence="2" type="ORF">FF38_12912</name>
</gene>
<evidence type="ECO:0000313" key="3">
    <source>
        <dbReference type="Proteomes" id="UP000037069"/>
    </source>
</evidence>
<dbReference type="EMBL" id="JRES01001518">
    <property type="protein sequence ID" value="KNC22285.1"/>
    <property type="molecule type" value="Genomic_DNA"/>
</dbReference>
<organism evidence="2 3">
    <name type="scientific">Lucilia cuprina</name>
    <name type="common">Green bottle fly</name>
    <name type="synonym">Australian sheep blowfly</name>
    <dbReference type="NCBI Taxonomy" id="7375"/>
    <lineage>
        <taxon>Eukaryota</taxon>
        <taxon>Metazoa</taxon>
        <taxon>Ecdysozoa</taxon>
        <taxon>Arthropoda</taxon>
        <taxon>Hexapoda</taxon>
        <taxon>Insecta</taxon>
        <taxon>Pterygota</taxon>
        <taxon>Neoptera</taxon>
        <taxon>Endopterygota</taxon>
        <taxon>Diptera</taxon>
        <taxon>Brachycera</taxon>
        <taxon>Muscomorpha</taxon>
        <taxon>Oestroidea</taxon>
        <taxon>Calliphoridae</taxon>
        <taxon>Luciliinae</taxon>
        <taxon>Lucilia</taxon>
    </lineage>
</organism>
<dbReference type="AlphaFoldDB" id="A0A0L0BQB9"/>
<reference evidence="2 3" key="1">
    <citation type="journal article" date="2015" name="Nat. Commun.">
        <title>Lucilia cuprina genome unlocks parasitic fly biology to underpin future interventions.</title>
        <authorList>
            <person name="Anstead C.A."/>
            <person name="Korhonen P.K."/>
            <person name="Young N.D."/>
            <person name="Hall R.S."/>
            <person name="Jex A.R."/>
            <person name="Murali S.C."/>
            <person name="Hughes D.S."/>
            <person name="Lee S.F."/>
            <person name="Perry T."/>
            <person name="Stroehlein A.J."/>
            <person name="Ansell B.R."/>
            <person name="Breugelmans B."/>
            <person name="Hofmann A."/>
            <person name="Qu J."/>
            <person name="Dugan S."/>
            <person name="Lee S.L."/>
            <person name="Chao H."/>
            <person name="Dinh H."/>
            <person name="Han Y."/>
            <person name="Doddapaneni H.V."/>
            <person name="Worley K.C."/>
            <person name="Muzny D.M."/>
            <person name="Ioannidis P."/>
            <person name="Waterhouse R.M."/>
            <person name="Zdobnov E.M."/>
            <person name="James P.J."/>
            <person name="Bagnall N.H."/>
            <person name="Kotze A.C."/>
            <person name="Gibbs R.A."/>
            <person name="Richards S."/>
            <person name="Batterham P."/>
            <person name="Gasser R.B."/>
        </authorList>
    </citation>
    <scope>NUCLEOTIDE SEQUENCE [LARGE SCALE GENOMIC DNA]</scope>
    <source>
        <strain evidence="2 3">LS</strain>
        <tissue evidence="2">Full body</tissue>
    </source>
</reference>
<sequence length="418" mass="47794">MGVEFKMDSSHHVTVPLRYGIKKMRKRRDLDALLSQSHNKNGGNGSGGGGGGCGGGGALRRCNNSRGAVYSQDKLLNNASTDDQEDYTWQPKIKQPPHHCGHNKQMIFRLYGILLFVITLSIFVGFTYWLNFNLQQQIYEYRQKVEQVSAASQILPDTLQAWHETSKSLIKNQTSMSLKITELQQSLQELWKNFSEYRSSQEAQKSYEKEEKIVADFGAKIEAIATDVESMKEHYNSVKEKQTDLQQVFEKLKSNFSDGFKNMALPINYTEELKTLRSDLQTKIDKLESNTSYINDTLTQKSIIMQEELVKHKTKLDELFDRSANITSHVTSLENSWPEYKQKVINLGNDIPRIEKDISMLSVASQKMELSFKNICKECQNSYIEALQHNIEDEKKPVEKVLISQTKTTTSTLRPVNV</sequence>
<evidence type="ECO:0000313" key="2">
    <source>
        <dbReference type="EMBL" id="KNC22285.1"/>
    </source>
</evidence>
<dbReference type="OMA" id="YIRKCGP"/>
<dbReference type="Proteomes" id="UP000037069">
    <property type="component" value="Unassembled WGS sequence"/>
</dbReference>
<comment type="caution">
    <text evidence="2">The sequence shown here is derived from an EMBL/GenBank/DDBJ whole genome shotgun (WGS) entry which is preliminary data.</text>
</comment>
<keyword evidence="1" id="KW-0472">Membrane</keyword>
<protein>
    <submittedName>
        <fullName evidence="2">Uncharacterized protein</fullName>
    </submittedName>
</protein>
<keyword evidence="3" id="KW-1185">Reference proteome</keyword>
<evidence type="ECO:0000256" key="1">
    <source>
        <dbReference type="SAM" id="Phobius"/>
    </source>
</evidence>
<accession>A0A0L0BQB9</accession>
<name>A0A0L0BQB9_LUCCU</name>
<dbReference type="STRING" id="7375.A0A0L0BQB9"/>
<feature type="transmembrane region" description="Helical" evidence="1">
    <location>
        <begin position="110"/>
        <end position="130"/>
    </location>
</feature>
<proteinExistence type="predicted"/>
<dbReference type="OrthoDB" id="10009315at2759"/>